<feature type="domain" description="HTH myb-type" evidence="2">
    <location>
        <begin position="64"/>
        <end position="113"/>
    </location>
</feature>
<dbReference type="KEGG" id="tva:4745170"/>
<dbReference type="OrthoDB" id="2143914at2759"/>
<dbReference type="CDD" id="cd00167">
    <property type="entry name" value="SANT"/>
    <property type="match status" value="1"/>
</dbReference>
<dbReference type="InterPro" id="IPR009057">
    <property type="entry name" value="Homeodomain-like_sf"/>
</dbReference>
<feature type="domain" description="Myb-like" evidence="1">
    <location>
        <begin position="59"/>
        <end position="109"/>
    </location>
</feature>
<dbReference type="VEuPathDB" id="TrichDB:TVAG_279380"/>
<dbReference type="EMBL" id="DS114438">
    <property type="protein sequence ID" value="EAX87518.1"/>
    <property type="molecule type" value="Genomic_DNA"/>
</dbReference>
<dbReference type="GO" id="GO:0000978">
    <property type="term" value="F:RNA polymerase II cis-regulatory region sequence-specific DNA binding"/>
    <property type="evidence" value="ECO:0000318"/>
    <property type="project" value="GO_Central"/>
</dbReference>
<evidence type="ECO:0000259" key="1">
    <source>
        <dbReference type="PROSITE" id="PS50090"/>
    </source>
</evidence>
<evidence type="ECO:0000259" key="2">
    <source>
        <dbReference type="PROSITE" id="PS51294"/>
    </source>
</evidence>
<dbReference type="SMART" id="SM00717">
    <property type="entry name" value="SANT"/>
    <property type="match status" value="2"/>
</dbReference>
<dbReference type="PANTHER" id="PTHR45614">
    <property type="entry name" value="MYB PROTEIN-RELATED"/>
    <property type="match status" value="1"/>
</dbReference>
<gene>
    <name evidence="3" type="ORF">TVAG_279380</name>
</gene>
<dbReference type="InterPro" id="IPR050560">
    <property type="entry name" value="MYB_TF"/>
</dbReference>
<dbReference type="GO" id="GO:0005634">
    <property type="term" value="C:nucleus"/>
    <property type="evidence" value="ECO:0000318"/>
    <property type="project" value="GO_Central"/>
</dbReference>
<feature type="domain" description="HTH myb-type" evidence="2">
    <location>
        <begin position="6"/>
        <end position="62"/>
    </location>
</feature>
<dbReference type="Gene3D" id="1.10.10.60">
    <property type="entry name" value="Homeodomain-like"/>
    <property type="match status" value="2"/>
</dbReference>
<organism evidence="3 4">
    <name type="scientific">Trichomonas vaginalis (strain ATCC PRA-98 / G3)</name>
    <dbReference type="NCBI Taxonomy" id="412133"/>
    <lineage>
        <taxon>Eukaryota</taxon>
        <taxon>Metamonada</taxon>
        <taxon>Parabasalia</taxon>
        <taxon>Trichomonadida</taxon>
        <taxon>Trichomonadidae</taxon>
        <taxon>Trichomonas</taxon>
    </lineage>
</organism>
<dbReference type="STRING" id="5722.A2G5P6"/>
<dbReference type="GO" id="GO:0006355">
    <property type="term" value="P:regulation of DNA-templated transcription"/>
    <property type="evidence" value="ECO:0000318"/>
    <property type="project" value="GO_Central"/>
</dbReference>
<dbReference type="AlphaFoldDB" id="A2G5P6"/>
<dbReference type="GO" id="GO:0000981">
    <property type="term" value="F:DNA-binding transcription factor activity, RNA polymerase II-specific"/>
    <property type="evidence" value="ECO:0000318"/>
    <property type="project" value="GO_Central"/>
</dbReference>
<dbReference type="eggNOG" id="KOG0048">
    <property type="taxonomic scope" value="Eukaryota"/>
</dbReference>
<evidence type="ECO:0000313" key="3">
    <source>
        <dbReference type="EMBL" id="EAX87518.1"/>
    </source>
</evidence>
<dbReference type="InterPro" id="IPR017930">
    <property type="entry name" value="Myb_dom"/>
</dbReference>
<evidence type="ECO:0000313" key="4">
    <source>
        <dbReference type="Proteomes" id="UP000001542"/>
    </source>
</evidence>
<proteinExistence type="predicted"/>
<name>A2G5P6_TRIV3</name>
<reference evidence="3" key="1">
    <citation type="submission" date="2006-10" db="EMBL/GenBank/DDBJ databases">
        <authorList>
            <person name="Amadeo P."/>
            <person name="Zhao Q."/>
            <person name="Wortman J."/>
            <person name="Fraser-Liggett C."/>
            <person name="Carlton J."/>
        </authorList>
    </citation>
    <scope>NUCLEOTIDE SEQUENCE</scope>
    <source>
        <strain evidence="3">G3</strain>
    </source>
</reference>
<dbReference type="PROSITE" id="PS51294">
    <property type="entry name" value="HTH_MYB"/>
    <property type="match status" value="2"/>
</dbReference>
<dbReference type="Pfam" id="PF00249">
    <property type="entry name" value="Myb_DNA-binding"/>
    <property type="match status" value="2"/>
</dbReference>
<dbReference type="PROSITE" id="PS50090">
    <property type="entry name" value="MYB_LIKE"/>
    <property type="match status" value="2"/>
</dbReference>
<feature type="domain" description="Myb-like" evidence="1">
    <location>
        <begin position="7"/>
        <end position="58"/>
    </location>
</feature>
<dbReference type="VEuPathDB" id="TrichDB:TVAGG3_0124140"/>
<dbReference type="InParanoid" id="A2G5P6"/>
<dbReference type="SMR" id="A2G5P6"/>
<reference evidence="3" key="2">
    <citation type="journal article" date="2007" name="Science">
        <title>Draft genome sequence of the sexually transmitted pathogen Trichomonas vaginalis.</title>
        <authorList>
            <person name="Carlton J.M."/>
            <person name="Hirt R.P."/>
            <person name="Silva J.C."/>
            <person name="Delcher A.L."/>
            <person name="Schatz M."/>
            <person name="Zhao Q."/>
            <person name="Wortman J.R."/>
            <person name="Bidwell S.L."/>
            <person name="Alsmark U.C.M."/>
            <person name="Besteiro S."/>
            <person name="Sicheritz-Ponten T."/>
            <person name="Noel C.J."/>
            <person name="Dacks J.B."/>
            <person name="Foster P.G."/>
            <person name="Simillion C."/>
            <person name="Van de Peer Y."/>
            <person name="Miranda-Saavedra D."/>
            <person name="Barton G.J."/>
            <person name="Westrop G.D."/>
            <person name="Mueller S."/>
            <person name="Dessi D."/>
            <person name="Fiori P.L."/>
            <person name="Ren Q."/>
            <person name="Paulsen I."/>
            <person name="Zhang H."/>
            <person name="Bastida-Corcuera F.D."/>
            <person name="Simoes-Barbosa A."/>
            <person name="Brown M.T."/>
            <person name="Hayes R.D."/>
            <person name="Mukherjee M."/>
            <person name="Okumura C.Y."/>
            <person name="Schneider R."/>
            <person name="Smith A.J."/>
            <person name="Vanacova S."/>
            <person name="Villalvazo M."/>
            <person name="Haas B.J."/>
            <person name="Pertea M."/>
            <person name="Feldblyum T.V."/>
            <person name="Utterback T.R."/>
            <person name="Shu C.L."/>
            <person name="Osoegawa K."/>
            <person name="de Jong P.J."/>
            <person name="Hrdy I."/>
            <person name="Horvathova L."/>
            <person name="Zubacova Z."/>
            <person name="Dolezal P."/>
            <person name="Malik S.B."/>
            <person name="Logsdon J.M. Jr."/>
            <person name="Henze K."/>
            <person name="Gupta A."/>
            <person name="Wang C.C."/>
            <person name="Dunne R.L."/>
            <person name="Upcroft J.A."/>
            <person name="Upcroft P."/>
            <person name="White O."/>
            <person name="Salzberg S.L."/>
            <person name="Tang P."/>
            <person name="Chiu C.-H."/>
            <person name="Lee Y.-S."/>
            <person name="Embley T.M."/>
            <person name="Coombs G.H."/>
            <person name="Mottram J.C."/>
            <person name="Tachezy J."/>
            <person name="Fraser-Liggett C.M."/>
            <person name="Johnson P.J."/>
        </authorList>
    </citation>
    <scope>NUCLEOTIDE SEQUENCE [LARGE SCALE GENOMIC DNA]</scope>
    <source>
        <strain evidence="3">G3</strain>
    </source>
</reference>
<dbReference type="PANTHER" id="PTHR45614:SF69">
    <property type="entry name" value="CHROMOSOME UNDETERMINED SCAFFOLD_38, WHOLE GENOME SHOTGUN SEQUENCE"/>
    <property type="match status" value="1"/>
</dbReference>
<dbReference type="InterPro" id="IPR001005">
    <property type="entry name" value="SANT/Myb"/>
</dbReference>
<keyword evidence="3" id="KW-0238">DNA-binding</keyword>
<dbReference type="RefSeq" id="XP_001300448.1">
    <property type="nucleotide sequence ID" value="XM_001300447.1"/>
</dbReference>
<dbReference type="SUPFAM" id="SSF46689">
    <property type="entry name" value="Homeodomain-like"/>
    <property type="match status" value="1"/>
</dbReference>
<sequence>MLRLKDRMLKRPTKFKPEEDERLRQIIEKYGTHNWVQIASMMPGRNVRQCIDRWKRNNSPKNSRRAWTSDEDSIILQKWKEFGKNYAQIARFLAYRNEYSVKCRLQQLLNSNSSTHIETLETIKPNDSVYKLNDEINTDEVLDRILNQIGLDSLADQFENPLWNDGTELFTF</sequence>
<dbReference type="Proteomes" id="UP000001542">
    <property type="component" value="Unassembled WGS sequence"/>
</dbReference>
<keyword evidence="4" id="KW-1185">Reference proteome</keyword>
<protein>
    <submittedName>
        <fullName evidence="3">Myb-like DNA-binding domain containing protein</fullName>
    </submittedName>
</protein>
<accession>A2G5P6</accession>